<dbReference type="InterPro" id="IPR001851">
    <property type="entry name" value="ABC_transp_permease"/>
</dbReference>
<dbReference type="PANTHER" id="PTHR11795">
    <property type="entry name" value="BRANCHED-CHAIN AMINO ACID TRANSPORT SYSTEM PERMEASE PROTEIN LIVH"/>
    <property type="match status" value="1"/>
</dbReference>
<keyword evidence="4 9" id="KW-0812">Transmembrane</keyword>
<dbReference type="Pfam" id="PF02653">
    <property type="entry name" value="BPD_transp_2"/>
    <property type="match status" value="1"/>
</dbReference>
<keyword evidence="11" id="KW-1185">Reference proteome</keyword>
<evidence type="ECO:0000313" key="11">
    <source>
        <dbReference type="Proteomes" id="UP000623250"/>
    </source>
</evidence>
<evidence type="ECO:0000313" key="10">
    <source>
        <dbReference type="EMBL" id="MBJ7543845.1"/>
    </source>
</evidence>
<sequence length="286" mass="30611">MSLVLVQILNGLQYGLLLFLAASGLTLVFGILGVINLAHGSFYMLGAYLAVTLTAQFGDIFVALAVGIPLAFVFGAAIEWLFIRHLYKRDHLQQVLLTFALILVFKEVQQTLWGNHPLSIPTPSYLSSSISLTPDLGYPVYRFALMGICVALALAMMFVIQRTRVGRLIRAAESNPEMVEALGYDSRILYRMVFAAGVALAAAAGILAAPIESAYPGIGDRVLIISFVIVVIGGIGSIRGAFLGALLIGLADAFGKVFVPEFSSVLIYAVMALILVVRPSGLFGRA</sequence>
<evidence type="ECO:0000256" key="9">
    <source>
        <dbReference type="SAM" id="Phobius"/>
    </source>
</evidence>
<name>A0A8I1GHX5_9HYPH</name>
<protein>
    <submittedName>
        <fullName evidence="10">Branched-chain amino acid ABC transporter permease</fullName>
    </submittedName>
</protein>
<keyword evidence="5" id="KW-0029">Amino-acid transport</keyword>
<dbReference type="PANTHER" id="PTHR11795:SF442">
    <property type="entry name" value="ABC TRANSPORTER ATP-BINDING PROTEIN"/>
    <property type="match status" value="1"/>
</dbReference>
<dbReference type="CDD" id="cd06582">
    <property type="entry name" value="TM_PBP1_LivH_like"/>
    <property type="match status" value="1"/>
</dbReference>
<feature type="transmembrane region" description="Helical" evidence="9">
    <location>
        <begin position="223"/>
        <end position="250"/>
    </location>
</feature>
<evidence type="ECO:0000256" key="7">
    <source>
        <dbReference type="ARBA" id="ARBA00023136"/>
    </source>
</evidence>
<evidence type="ECO:0000256" key="4">
    <source>
        <dbReference type="ARBA" id="ARBA00022692"/>
    </source>
</evidence>
<dbReference type="AlphaFoldDB" id="A0A8I1GHX5"/>
<dbReference type="RefSeq" id="WP_037237493.1">
    <property type="nucleotide sequence ID" value="NZ_JAEMUK010000018.1"/>
</dbReference>
<evidence type="ECO:0000256" key="8">
    <source>
        <dbReference type="ARBA" id="ARBA00037998"/>
    </source>
</evidence>
<keyword evidence="3" id="KW-1003">Cell membrane</keyword>
<feature type="transmembrane region" description="Helical" evidence="9">
    <location>
        <begin position="188"/>
        <end position="211"/>
    </location>
</feature>
<accession>A0A8I1GHX5</accession>
<evidence type="ECO:0000256" key="3">
    <source>
        <dbReference type="ARBA" id="ARBA00022475"/>
    </source>
</evidence>
<feature type="transmembrane region" description="Helical" evidence="9">
    <location>
        <begin position="95"/>
        <end position="113"/>
    </location>
</feature>
<reference evidence="10 11" key="1">
    <citation type="submission" date="2020-12" db="EMBL/GenBank/DDBJ databases">
        <title>Revised draft genomes of Rhodomicrobium vannielii ATCC 17100 and Rhodomicrobium udaipurense JA643.</title>
        <authorList>
            <person name="Conners E.M."/>
            <person name="Davenport E.J."/>
            <person name="Bose A."/>
        </authorList>
    </citation>
    <scope>NUCLEOTIDE SEQUENCE [LARGE SCALE GENOMIC DNA]</scope>
    <source>
        <strain evidence="10 11">JA643</strain>
    </source>
</reference>
<keyword evidence="2" id="KW-0813">Transport</keyword>
<dbReference type="GO" id="GO:0005886">
    <property type="term" value="C:plasma membrane"/>
    <property type="evidence" value="ECO:0007669"/>
    <property type="project" value="UniProtKB-SubCell"/>
</dbReference>
<feature type="transmembrane region" description="Helical" evidence="9">
    <location>
        <begin position="257"/>
        <end position="277"/>
    </location>
</feature>
<keyword evidence="6 9" id="KW-1133">Transmembrane helix</keyword>
<feature type="transmembrane region" description="Helical" evidence="9">
    <location>
        <begin position="12"/>
        <end position="35"/>
    </location>
</feature>
<evidence type="ECO:0000256" key="1">
    <source>
        <dbReference type="ARBA" id="ARBA00004651"/>
    </source>
</evidence>
<dbReference type="GO" id="GO:0022857">
    <property type="term" value="F:transmembrane transporter activity"/>
    <property type="evidence" value="ECO:0007669"/>
    <property type="project" value="InterPro"/>
</dbReference>
<dbReference type="GO" id="GO:0006865">
    <property type="term" value="P:amino acid transport"/>
    <property type="evidence" value="ECO:0007669"/>
    <property type="project" value="UniProtKB-KW"/>
</dbReference>
<evidence type="ECO:0000256" key="2">
    <source>
        <dbReference type="ARBA" id="ARBA00022448"/>
    </source>
</evidence>
<feature type="transmembrane region" description="Helical" evidence="9">
    <location>
        <begin position="64"/>
        <end position="83"/>
    </location>
</feature>
<proteinExistence type="inferred from homology"/>
<evidence type="ECO:0000256" key="5">
    <source>
        <dbReference type="ARBA" id="ARBA00022970"/>
    </source>
</evidence>
<organism evidence="10 11">
    <name type="scientific">Rhodomicrobium udaipurense</name>
    <dbReference type="NCBI Taxonomy" id="1202716"/>
    <lineage>
        <taxon>Bacteria</taxon>
        <taxon>Pseudomonadati</taxon>
        <taxon>Pseudomonadota</taxon>
        <taxon>Alphaproteobacteria</taxon>
        <taxon>Hyphomicrobiales</taxon>
        <taxon>Hyphomicrobiaceae</taxon>
        <taxon>Rhodomicrobium</taxon>
    </lineage>
</organism>
<comment type="caution">
    <text evidence="10">The sequence shown here is derived from an EMBL/GenBank/DDBJ whole genome shotgun (WGS) entry which is preliminary data.</text>
</comment>
<feature type="transmembrane region" description="Helical" evidence="9">
    <location>
        <begin position="140"/>
        <end position="160"/>
    </location>
</feature>
<dbReference type="InterPro" id="IPR052157">
    <property type="entry name" value="BCAA_transport_permease"/>
</dbReference>
<comment type="similarity">
    <text evidence="8">Belongs to the binding-protein-dependent transport system permease family. LivHM subfamily.</text>
</comment>
<evidence type="ECO:0000256" key="6">
    <source>
        <dbReference type="ARBA" id="ARBA00022989"/>
    </source>
</evidence>
<gene>
    <name evidence="10" type="ORF">JDN41_09755</name>
</gene>
<dbReference type="EMBL" id="JAEMUK010000018">
    <property type="protein sequence ID" value="MBJ7543845.1"/>
    <property type="molecule type" value="Genomic_DNA"/>
</dbReference>
<dbReference type="Proteomes" id="UP000623250">
    <property type="component" value="Unassembled WGS sequence"/>
</dbReference>
<keyword evidence="7 9" id="KW-0472">Membrane</keyword>
<comment type="subcellular location">
    <subcellularLocation>
        <location evidence="1">Cell membrane</location>
        <topology evidence="1">Multi-pass membrane protein</topology>
    </subcellularLocation>
</comment>